<sequence length="270" mass="28688">MLLVGRGQLVDPRTRGASPARGARRRIAVGRELVLLALLYAGYSLTRLLADDDLGSARARADAILGMESWAGVDVEVWTVDLVIAHPAAAVAASFWYATTHYVVTAAVVGWLLLCRPDAYVRLRRTLVLATVAALGCYLLLPTAPPRLTGGYHDVLATTSGVGWWGTDASAPEAFAGSTNELAAFPSMHAGWALWVALVALEVTTSRAVRVAALLYALITAVVVVATANHWVLDVVVGLVLVLLARSVVVHLDHRTAGSSARGRREARAR</sequence>
<dbReference type="RefSeq" id="WP_100415186.1">
    <property type="nucleotide sequence ID" value="NZ_PGEZ01000002.1"/>
</dbReference>
<evidence type="ECO:0000256" key="5">
    <source>
        <dbReference type="SAM" id="Phobius"/>
    </source>
</evidence>
<reference evidence="7 8" key="1">
    <citation type="submission" date="2017-11" db="EMBL/GenBank/DDBJ databases">
        <title>Genomic Encyclopedia of Archaeal and Bacterial Type Strains, Phase II (KMG-II): From Individual Species to Whole Genera.</title>
        <authorList>
            <person name="Goeker M."/>
        </authorList>
    </citation>
    <scope>NUCLEOTIDE SEQUENCE [LARGE SCALE GENOMIC DNA]</scope>
    <source>
        <strain evidence="7 8">DSM 27763</strain>
    </source>
</reference>
<accession>A0A2M9B625</accession>
<comment type="caution">
    <text evidence="7">The sequence shown here is derived from an EMBL/GenBank/DDBJ whole genome shotgun (WGS) entry which is preliminary data.</text>
</comment>
<keyword evidence="4 5" id="KW-0472">Membrane</keyword>
<evidence type="ECO:0000256" key="2">
    <source>
        <dbReference type="ARBA" id="ARBA00022692"/>
    </source>
</evidence>
<evidence type="ECO:0000256" key="3">
    <source>
        <dbReference type="ARBA" id="ARBA00022989"/>
    </source>
</evidence>
<feature type="transmembrane region" description="Helical" evidence="5">
    <location>
        <begin position="126"/>
        <end position="144"/>
    </location>
</feature>
<feature type="domain" description="Inositolphosphotransferase Aur1/Ipt1" evidence="6">
    <location>
        <begin position="63"/>
        <end position="245"/>
    </location>
</feature>
<evidence type="ECO:0000313" key="8">
    <source>
        <dbReference type="Proteomes" id="UP000230842"/>
    </source>
</evidence>
<evidence type="ECO:0000256" key="1">
    <source>
        <dbReference type="ARBA" id="ARBA00004141"/>
    </source>
</evidence>
<dbReference type="OrthoDB" id="5241565at2"/>
<proteinExistence type="predicted"/>
<keyword evidence="3 5" id="KW-1133">Transmembrane helix</keyword>
<dbReference type="CDD" id="cd03386">
    <property type="entry name" value="PAP2_Aur1_like"/>
    <property type="match status" value="1"/>
</dbReference>
<feature type="transmembrane region" description="Helical" evidence="5">
    <location>
        <begin position="182"/>
        <end position="201"/>
    </location>
</feature>
<feature type="transmembrane region" description="Helical" evidence="5">
    <location>
        <begin position="33"/>
        <end position="50"/>
    </location>
</feature>
<keyword evidence="8" id="KW-1185">Reference proteome</keyword>
<dbReference type="GO" id="GO:0016020">
    <property type="term" value="C:membrane"/>
    <property type="evidence" value="ECO:0007669"/>
    <property type="project" value="UniProtKB-SubCell"/>
</dbReference>
<evidence type="ECO:0000259" key="6">
    <source>
        <dbReference type="Pfam" id="PF14378"/>
    </source>
</evidence>
<feature type="transmembrane region" description="Helical" evidence="5">
    <location>
        <begin position="208"/>
        <end position="225"/>
    </location>
</feature>
<dbReference type="PANTHER" id="PTHR31310">
    <property type="match status" value="1"/>
</dbReference>
<keyword evidence="2 5" id="KW-0812">Transmembrane</keyword>
<dbReference type="InterPro" id="IPR052185">
    <property type="entry name" value="IPC_Synthase-Related"/>
</dbReference>
<name>A0A2M9B625_9ACTN</name>
<dbReference type="InterPro" id="IPR026841">
    <property type="entry name" value="Aur1/Ipt1"/>
</dbReference>
<gene>
    <name evidence="7" type="ORF">CLV56_2883</name>
</gene>
<evidence type="ECO:0000313" key="7">
    <source>
        <dbReference type="EMBL" id="PJJ53394.1"/>
    </source>
</evidence>
<dbReference type="Proteomes" id="UP000230842">
    <property type="component" value="Unassembled WGS sequence"/>
</dbReference>
<evidence type="ECO:0000256" key="4">
    <source>
        <dbReference type="ARBA" id="ARBA00023136"/>
    </source>
</evidence>
<comment type="subcellular location">
    <subcellularLocation>
        <location evidence="1">Membrane</location>
        <topology evidence="1">Multi-pass membrane protein</topology>
    </subcellularLocation>
</comment>
<feature type="transmembrane region" description="Helical" evidence="5">
    <location>
        <begin position="95"/>
        <end position="114"/>
    </location>
</feature>
<feature type="transmembrane region" description="Helical" evidence="5">
    <location>
        <begin position="231"/>
        <end position="252"/>
    </location>
</feature>
<protein>
    <submittedName>
        <fullName evidence="7">PAP2 superfamily protein</fullName>
    </submittedName>
</protein>
<dbReference type="Pfam" id="PF14378">
    <property type="entry name" value="PAP2_3"/>
    <property type="match status" value="1"/>
</dbReference>
<organism evidence="7 8">
    <name type="scientific">Mumia flava</name>
    <dbReference type="NCBI Taxonomy" id="1348852"/>
    <lineage>
        <taxon>Bacteria</taxon>
        <taxon>Bacillati</taxon>
        <taxon>Actinomycetota</taxon>
        <taxon>Actinomycetes</taxon>
        <taxon>Propionibacteriales</taxon>
        <taxon>Nocardioidaceae</taxon>
        <taxon>Mumia</taxon>
    </lineage>
</organism>
<dbReference type="AlphaFoldDB" id="A0A2M9B625"/>
<dbReference type="PANTHER" id="PTHR31310:SF7">
    <property type="entry name" value="PA-PHOSPHATASE RELATED-FAMILY PROTEIN DDB_G0268928"/>
    <property type="match status" value="1"/>
</dbReference>
<dbReference type="EMBL" id="PGEZ01000002">
    <property type="protein sequence ID" value="PJJ53394.1"/>
    <property type="molecule type" value="Genomic_DNA"/>
</dbReference>